<dbReference type="CDD" id="cd06530">
    <property type="entry name" value="S26_SPase_I"/>
    <property type="match status" value="1"/>
</dbReference>
<proteinExistence type="inferred from homology"/>
<evidence type="ECO:0000313" key="6">
    <source>
        <dbReference type="EMBL" id="OEG21288.1"/>
    </source>
</evidence>
<dbReference type="PRINTS" id="PR00727">
    <property type="entry name" value="LEADERPTASE"/>
</dbReference>
<evidence type="ECO:0000256" key="2">
    <source>
        <dbReference type="ARBA" id="ARBA00009370"/>
    </source>
</evidence>
<dbReference type="SUPFAM" id="SSF51306">
    <property type="entry name" value="LexA/Signal peptidase"/>
    <property type="match status" value="1"/>
</dbReference>
<organism evidence="6 7">
    <name type="scientific">Enterococcus ureilyticus</name>
    <dbReference type="NCBI Taxonomy" id="1131292"/>
    <lineage>
        <taxon>Bacteria</taxon>
        <taxon>Bacillati</taxon>
        <taxon>Bacillota</taxon>
        <taxon>Bacilli</taxon>
        <taxon>Lactobacillales</taxon>
        <taxon>Enterococcaceae</taxon>
        <taxon>Enterococcus</taxon>
    </lineage>
</organism>
<feature type="region of interest" description="Disordered" evidence="4">
    <location>
        <begin position="1"/>
        <end position="69"/>
    </location>
</feature>
<evidence type="ECO:0000313" key="7">
    <source>
        <dbReference type="Proteomes" id="UP000094469"/>
    </source>
</evidence>
<evidence type="ECO:0000256" key="4">
    <source>
        <dbReference type="SAM" id="MobiDB-lite"/>
    </source>
</evidence>
<dbReference type="EMBL" id="MIKC01000040">
    <property type="protein sequence ID" value="OEG21288.1"/>
    <property type="molecule type" value="Genomic_DNA"/>
</dbReference>
<dbReference type="NCBIfam" id="TIGR02227">
    <property type="entry name" value="sigpep_I_bact"/>
    <property type="match status" value="1"/>
</dbReference>
<dbReference type="EC" id="3.4.21.89" evidence="3"/>
<dbReference type="OrthoDB" id="2188996at2"/>
<feature type="compositionally biased region" description="Basic residues" evidence="4">
    <location>
        <begin position="18"/>
        <end position="29"/>
    </location>
</feature>
<dbReference type="PANTHER" id="PTHR43390:SF1">
    <property type="entry name" value="CHLOROPLAST PROCESSING PEPTIDASE"/>
    <property type="match status" value="1"/>
</dbReference>
<feature type="domain" description="Peptidase S26" evidence="5">
    <location>
        <begin position="76"/>
        <end position="237"/>
    </location>
</feature>
<comment type="catalytic activity">
    <reaction evidence="3">
        <text>Cleavage of hydrophobic, N-terminal signal or leader sequences from secreted and periplasmic proteins.</text>
        <dbReference type="EC" id="3.4.21.89"/>
    </reaction>
</comment>
<comment type="subcellular location">
    <subcellularLocation>
        <location evidence="1">Cell membrane</location>
        <topology evidence="1">Single-pass type II membrane protein</topology>
    </subcellularLocation>
    <subcellularLocation>
        <location evidence="3">Membrane</location>
        <topology evidence="3">Single-pass type II membrane protein</topology>
    </subcellularLocation>
</comment>
<keyword evidence="3" id="KW-1133">Transmembrane helix</keyword>
<comment type="caution">
    <text evidence="6">The sequence shown here is derived from an EMBL/GenBank/DDBJ whole genome shotgun (WGS) entry which is preliminary data.</text>
</comment>
<evidence type="ECO:0000256" key="3">
    <source>
        <dbReference type="RuleBase" id="RU362042"/>
    </source>
</evidence>
<dbReference type="STRING" id="1131292.BCR24_07410"/>
<evidence type="ECO:0000256" key="1">
    <source>
        <dbReference type="ARBA" id="ARBA00004401"/>
    </source>
</evidence>
<gene>
    <name evidence="6" type="ORF">BCR24_07410</name>
</gene>
<keyword evidence="3" id="KW-0812">Transmembrane</keyword>
<dbReference type="PANTHER" id="PTHR43390">
    <property type="entry name" value="SIGNAL PEPTIDASE I"/>
    <property type="match status" value="1"/>
</dbReference>
<dbReference type="GO" id="GO:0005886">
    <property type="term" value="C:plasma membrane"/>
    <property type="evidence" value="ECO:0007669"/>
    <property type="project" value="UniProtKB-SubCell"/>
</dbReference>
<accession>A0A1E5H8J7</accession>
<keyword evidence="3" id="KW-0378">Hydrolase</keyword>
<dbReference type="InterPro" id="IPR000223">
    <property type="entry name" value="Pept_S26A_signal_pept_1"/>
</dbReference>
<dbReference type="GO" id="GO:0009003">
    <property type="term" value="F:signal peptidase activity"/>
    <property type="evidence" value="ECO:0007669"/>
    <property type="project" value="UniProtKB-EC"/>
</dbReference>
<dbReference type="AlphaFoldDB" id="A0A1E5H8J7"/>
<dbReference type="GO" id="GO:0004252">
    <property type="term" value="F:serine-type endopeptidase activity"/>
    <property type="evidence" value="ECO:0007669"/>
    <property type="project" value="InterPro"/>
</dbReference>
<dbReference type="InterPro" id="IPR036286">
    <property type="entry name" value="LexA/Signal_pep-like_sf"/>
</dbReference>
<dbReference type="GO" id="GO:0006465">
    <property type="term" value="P:signal peptide processing"/>
    <property type="evidence" value="ECO:0007669"/>
    <property type="project" value="InterPro"/>
</dbReference>
<keyword evidence="3" id="KW-0472">Membrane</keyword>
<name>A0A1E5H8J7_9ENTE</name>
<dbReference type="Proteomes" id="UP000094469">
    <property type="component" value="Unassembled WGS sequence"/>
</dbReference>
<evidence type="ECO:0000259" key="5">
    <source>
        <dbReference type="Pfam" id="PF10502"/>
    </source>
</evidence>
<dbReference type="Gene3D" id="2.10.109.10">
    <property type="entry name" value="Umud Fragment, subunit A"/>
    <property type="match status" value="1"/>
</dbReference>
<comment type="similarity">
    <text evidence="2 3">Belongs to the peptidase S26 family.</text>
</comment>
<feature type="transmembrane region" description="Helical" evidence="3">
    <location>
        <begin position="73"/>
        <end position="97"/>
    </location>
</feature>
<keyword evidence="7" id="KW-1185">Reference proteome</keyword>
<dbReference type="Pfam" id="PF10502">
    <property type="entry name" value="Peptidase_S26"/>
    <property type="match status" value="1"/>
</dbReference>
<sequence>MLNVGAKKQGLSNENKRKVALNKKKKPRKANTEQTRNQKKQQIARKNDRSKKKPRGQKSKRRKQQRRKPKQKFFLKEFSITLLISVLLISLVLWFTVQLPKVEGYSMTPTINDQDRLFVSKKSDIRRFSLVSFKSPKEEDGMIRRVIGLPSEKLYYQQGSLFINGEEIPERFLSTTLSEFSEEPQTADFTLKEVLKVDRVPEDSYFVLGDNRLYATDSRYFGFVKKKNITGVVKARIFPIHAMRQF</sequence>
<feature type="compositionally biased region" description="Basic residues" evidence="4">
    <location>
        <begin position="37"/>
        <end position="69"/>
    </location>
</feature>
<reference evidence="7" key="1">
    <citation type="submission" date="2016-09" db="EMBL/GenBank/DDBJ databases">
        <authorList>
            <person name="Gulvik C.A."/>
        </authorList>
    </citation>
    <scope>NUCLEOTIDE SEQUENCE [LARGE SCALE GENOMIC DNA]</scope>
    <source>
        <strain evidence="7">LMG 26676</strain>
    </source>
</reference>
<protein>
    <recommendedName>
        <fullName evidence="3">Signal peptidase I</fullName>
        <ecNumber evidence="3">3.4.21.89</ecNumber>
    </recommendedName>
</protein>
<keyword evidence="3" id="KW-0645">Protease</keyword>
<dbReference type="InterPro" id="IPR019533">
    <property type="entry name" value="Peptidase_S26"/>
</dbReference>